<keyword evidence="6" id="KW-0217">Developmental protein</keyword>
<evidence type="ECO:0000313" key="7">
    <source>
        <dbReference type="EMBL" id="KAK9141717.1"/>
    </source>
</evidence>
<dbReference type="EMBL" id="JBBNAF010000005">
    <property type="protein sequence ID" value="KAK9141717.1"/>
    <property type="molecule type" value="Genomic_DNA"/>
</dbReference>
<keyword evidence="3 6" id="KW-0964">Secreted</keyword>
<keyword evidence="4 6" id="KW-0732">Signal</keyword>
<feature type="signal peptide" evidence="6">
    <location>
        <begin position="1"/>
        <end position="25"/>
    </location>
</feature>
<protein>
    <recommendedName>
        <fullName evidence="6">Epidermal patterning factor-like protein</fullName>
    </recommendedName>
</protein>
<evidence type="ECO:0000256" key="2">
    <source>
        <dbReference type="ARBA" id="ARBA00008127"/>
    </source>
</evidence>
<evidence type="ECO:0000256" key="5">
    <source>
        <dbReference type="ARBA" id="ARBA00023157"/>
    </source>
</evidence>
<name>A0AAP0JWY5_9MAGN</name>
<evidence type="ECO:0000256" key="4">
    <source>
        <dbReference type="ARBA" id="ARBA00022729"/>
    </source>
</evidence>
<keyword evidence="8" id="KW-1185">Reference proteome</keyword>
<dbReference type="AlphaFoldDB" id="A0AAP0JWY5"/>
<keyword evidence="5" id="KW-1015">Disulfide bond</keyword>
<evidence type="ECO:0000256" key="1">
    <source>
        <dbReference type="ARBA" id="ARBA00004613"/>
    </source>
</evidence>
<evidence type="ECO:0000256" key="3">
    <source>
        <dbReference type="ARBA" id="ARBA00022525"/>
    </source>
</evidence>
<dbReference type="PANTHER" id="PTHR33109:SF60">
    <property type="entry name" value="EPIDERMAL PATTERNING FACTOR-LIKE PROTEIN 8"/>
    <property type="match status" value="1"/>
</dbReference>
<evidence type="ECO:0000256" key="6">
    <source>
        <dbReference type="RuleBase" id="RU367102"/>
    </source>
</evidence>
<dbReference type="GO" id="GO:0005576">
    <property type="term" value="C:extracellular region"/>
    <property type="evidence" value="ECO:0007669"/>
    <property type="project" value="UniProtKB-SubCell"/>
</dbReference>
<evidence type="ECO:0000313" key="8">
    <source>
        <dbReference type="Proteomes" id="UP001420932"/>
    </source>
</evidence>
<gene>
    <name evidence="7" type="ORF">Syun_011117</name>
</gene>
<proteinExistence type="inferred from homology"/>
<accession>A0AAP0JWY5</accession>
<dbReference type="InterPro" id="IPR039455">
    <property type="entry name" value="EPFL"/>
</dbReference>
<comment type="function">
    <text evidence="6">Controls stomatal patterning.</text>
</comment>
<dbReference type="Proteomes" id="UP001420932">
    <property type="component" value="Unassembled WGS sequence"/>
</dbReference>
<comment type="similarity">
    <text evidence="2 6">Belongs to the plant cysteine rich small secretory peptide family. Epidermal patterning factor subfamily.</text>
</comment>
<reference evidence="7 8" key="1">
    <citation type="submission" date="2024-01" db="EMBL/GenBank/DDBJ databases">
        <title>Genome assemblies of Stephania.</title>
        <authorList>
            <person name="Yang L."/>
        </authorList>
    </citation>
    <scope>NUCLEOTIDE SEQUENCE [LARGE SCALE GENOMIC DNA]</scope>
    <source>
        <strain evidence="7">YNDBR</strain>
        <tissue evidence="7">Leaf</tissue>
    </source>
</reference>
<dbReference type="GO" id="GO:0010052">
    <property type="term" value="P:guard cell differentiation"/>
    <property type="evidence" value="ECO:0007669"/>
    <property type="project" value="UniProtKB-UniRule"/>
</dbReference>
<dbReference type="Pfam" id="PF17181">
    <property type="entry name" value="EPF"/>
    <property type="match status" value="1"/>
</dbReference>
<sequence length="102" mass="11254">MASPKYPNGLAIVLAILIFSLSFQAFISVDSVSSSNGGSLKQRKQMLGSRPPSCINKCLSCIPCLPFPVIPPSQNQKAVLSHQETYYPVSWRCRCKNKVFHP</sequence>
<dbReference type="PANTHER" id="PTHR33109">
    <property type="entry name" value="EPIDERMAL PATTERNING FACTOR-LIKE PROTEIN 4"/>
    <property type="match status" value="1"/>
</dbReference>
<comment type="caution">
    <text evidence="7">The sequence shown here is derived from an EMBL/GenBank/DDBJ whole genome shotgun (WGS) entry which is preliminary data.</text>
</comment>
<comment type="subcellular location">
    <subcellularLocation>
        <location evidence="1 6">Secreted</location>
    </subcellularLocation>
</comment>
<organism evidence="7 8">
    <name type="scientific">Stephania yunnanensis</name>
    <dbReference type="NCBI Taxonomy" id="152371"/>
    <lineage>
        <taxon>Eukaryota</taxon>
        <taxon>Viridiplantae</taxon>
        <taxon>Streptophyta</taxon>
        <taxon>Embryophyta</taxon>
        <taxon>Tracheophyta</taxon>
        <taxon>Spermatophyta</taxon>
        <taxon>Magnoliopsida</taxon>
        <taxon>Ranunculales</taxon>
        <taxon>Menispermaceae</taxon>
        <taxon>Menispermoideae</taxon>
        <taxon>Cissampelideae</taxon>
        <taxon>Stephania</taxon>
    </lineage>
</organism>
<feature type="chain" id="PRO_5042667269" description="Epidermal patterning factor-like protein" evidence="6">
    <location>
        <begin position="26"/>
        <end position="102"/>
    </location>
</feature>